<feature type="domain" description="Response regulatory" evidence="3">
    <location>
        <begin position="6"/>
        <end position="120"/>
    </location>
</feature>
<dbReference type="InterPro" id="IPR001789">
    <property type="entry name" value="Sig_transdc_resp-reg_receiver"/>
</dbReference>
<sequence length="121" mass="13657">MPERHCILVVEDEPIMRMNARDMLEDAGFGVLEAENADTALHLLERHGDEVAALFTDIHMPGSMDGMDLARTVHERWPHIVPVVTSGRLRLRDNDVPDSGRFIDKPYRMAEVVGAVRDALR</sequence>
<protein>
    <recommendedName>
        <fullName evidence="3">Response regulatory domain-containing protein</fullName>
    </recommendedName>
</protein>
<geneLocation type="plasmid" evidence="4">
    <name>unnamed2</name>
</geneLocation>
<dbReference type="KEGG" id="moc:BB934_41390"/>
<name>A0A1B2EXZ8_9HYPH</name>
<feature type="modified residue" description="4-aspartylphosphate" evidence="2">
    <location>
        <position position="57"/>
    </location>
</feature>
<dbReference type="EMBL" id="CP016619">
    <property type="protein sequence ID" value="ANY84831.1"/>
    <property type="molecule type" value="Genomic_DNA"/>
</dbReference>
<evidence type="ECO:0000313" key="4">
    <source>
        <dbReference type="EMBL" id="ANY84831.1"/>
    </source>
</evidence>
<dbReference type="InterPro" id="IPR050595">
    <property type="entry name" value="Bact_response_regulator"/>
</dbReference>
<dbReference type="OrthoDB" id="9784719at2"/>
<dbReference type="RefSeq" id="WP_099515681.1">
    <property type="nucleotide sequence ID" value="NZ_CP016619.1"/>
</dbReference>
<dbReference type="AlphaFoldDB" id="A0A1B2EXZ8"/>
<dbReference type="InterPro" id="IPR011006">
    <property type="entry name" value="CheY-like_superfamily"/>
</dbReference>
<evidence type="ECO:0000256" key="1">
    <source>
        <dbReference type="ARBA" id="ARBA00022553"/>
    </source>
</evidence>
<accession>A0A1B2EXZ8</accession>
<dbReference type="PANTHER" id="PTHR44591">
    <property type="entry name" value="STRESS RESPONSE REGULATOR PROTEIN 1"/>
    <property type="match status" value="1"/>
</dbReference>
<gene>
    <name evidence="4" type="ORF">BB934_41390</name>
</gene>
<evidence type="ECO:0000256" key="2">
    <source>
        <dbReference type="PROSITE-ProRule" id="PRU00169"/>
    </source>
</evidence>
<keyword evidence="4" id="KW-0614">Plasmid</keyword>
<dbReference type="SUPFAM" id="SSF52172">
    <property type="entry name" value="CheY-like"/>
    <property type="match status" value="1"/>
</dbReference>
<dbReference type="PROSITE" id="PS50110">
    <property type="entry name" value="RESPONSE_REGULATORY"/>
    <property type="match status" value="1"/>
</dbReference>
<dbReference type="GO" id="GO:0000160">
    <property type="term" value="P:phosphorelay signal transduction system"/>
    <property type="evidence" value="ECO:0007669"/>
    <property type="project" value="InterPro"/>
</dbReference>
<proteinExistence type="predicted"/>
<reference evidence="4" key="1">
    <citation type="submission" date="2016-07" db="EMBL/GenBank/DDBJ databases">
        <title>Microvirga ossetica sp. nov. a new species of rhizobia isolated from root nodules of the legume species Vicia alpestris Steven originated from North Ossetia region in the Caucasus.</title>
        <authorList>
            <person name="Safronova V.I."/>
            <person name="Kuznetsova I.G."/>
            <person name="Sazanova A.L."/>
            <person name="Belimov A."/>
            <person name="Andronov E."/>
            <person name="Osledkin Y.S."/>
            <person name="Onishchuk O.P."/>
            <person name="Kurchak O.N."/>
            <person name="Shaposhnikov A.I."/>
            <person name="Willems A."/>
            <person name="Tikhonovich I.A."/>
        </authorList>
    </citation>
    <scope>NUCLEOTIDE SEQUENCE [LARGE SCALE GENOMIC DNA]</scope>
    <source>
        <strain evidence="4">V5/3M</strain>
        <plasmid evidence="4">unnamed2</plasmid>
    </source>
</reference>
<dbReference type="Pfam" id="PF00072">
    <property type="entry name" value="Response_reg"/>
    <property type="match status" value="1"/>
</dbReference>
<keyword evidence="1 2" id="KW-0597">Phosphoprotein</keyword>
<dbReference type="PANTHER" id="PTHR44591:SF21">
    <property type="entry name" value="TWO-COMPONENT RESPONSE REGULATOR"/>
    <property type="match status" value="1"/>
</dbReference>
<dbReference type="SMART" id="SM00448">
    <property type="entry name" value="REC"/>
    <property type="match status" value="1"/>
</dbReference>
<organism evidence="4">
    <name type="scientific">Microvirga ossetica</name>
    <dbReference type="NCBI Taxonomy" id="1882682"/>
    <lineage>
        <taxon>Bacteria</taxon>
        <taxon>Pseudomonadati</taxon>
        <taxon>Pseudomonadota</taxon>
        <taxon>Alphaproteobacteria</taxon>
        <taxon>Hyphomicrobiales</taxon>
        <taxon>Methylobacteriaceae</taxon>
        <taxon>Microvirga</taxon>
    </lineage>
</organism>
<dbReference type="Gene3D" id="3.40.50.2300">
    <property type="match status" value="1"/>
</dbReference>
<evidence type="ECO:0000259" key="3">
    <source>
        <dbReference type="PROSITE" id="PS50110"/>
    </source>
</evidence>